<gene>
    <name evidence="1" type="ORF">ACIP2Z_05730</name>
</gene>
<dbReference type="Gene3D" id="3.30.70.1230">
    <property type="entry name" value="Nucleotide cyclase"/>
    <property type="match status" value="1"/>
</dbReference>
<evidence type="ECO:0000313" key="1">
    <source>
        <dbReference type="EMBL" id="MFJ4078433.1"/>
    </source>
</evidence>
<dbReference type="RefSeq" id="WP_402070476.1">
    <property type="nucleotide sequence ID" value="NZ_JBIVGG010000002.1"/>
</dbReference>
<protein>
    <recommendedName>
        <fullName evidence="3">Guanylate cyclase domain-containing protein</fullName>
    </recommendedName>
</protein>
<sequence>MARELLGAGISRSSIHDAFSSVRLPQWHVVDALVEILASKAPGLTAEKQLAAIHALWLRAAEAEQHSVTSAAQTTMTEAEQHSVTPAAQTTMTEANRAILLLDIDRYSYRDDVEQAYLRRMLYEVADGVLTAAGINETQRRRADRGDSLMELIDASTSIKELLRALLTEMPQQLRAYNRLASSSAQVRLRGVLDMGHVAIDQHDGWVGSDLNHACRLLDAPFLRDALREHTNDFALCISESVYHGTVRHGHPVIRPERFHRMSFDGKHGQMTAWLAAPV</sequence>
<dbReference type="Proteomes" id="UP001617511">
    <property type="component" value="Unassembled WGS sequence"/>
</dbReference>
<evidence type="ECO:0000313" key="2">
    <source>
        <dbReference type="Proteomes" id="UP001617511"/>
    </source>
</evidence>
<reference evidence="1 2" key="1">
    <citation type="submission" date="2024-10" db="EMBL/GenBank/DDBJ databases">
        <title>The Natural Products Discovery Center: Release of the First 8490 Sequenced Strains for Exploring Actinobacteria Biosynthetic Diversity.</title>
        <authorList>
            <person name="Kalkreuter E."/>
            <person name="Kautsar S.A."/>
            <person name="Yang D."/>
            <person name="Bader C.D."/>
            <person name="Teijaro C.N."/>
            <person name="Fluegel L."/>
            <person name="Davis C.M."/>
            <person name="Simpson J.R."/>
            <person name="Lauterbach L."/>
            <person name="Steele A.D."/>
            <person name="Gui C."/>
            <person name="Meng S."/>
            <person name="Li G."/>
            <person name="Viehrig K."/>
            <person name="Ye F."/>
            <person name="Su P."/>
            <person name="Kiefer A.F."/>
            <person name="Nichols A."/>
            <person name="Cepeda A.J."/>
            <person name="Yan W."/>
            <person name="Fan B."/>
            <person name="Jiang Y."/>
            <person name="Adhikari A."/>
            <person name="Zheng C.-J."/>
            <person name="Schuster L."/>
            <person name="Cowan T.M."/>
            <person name="Smanski M.J."/>
            <person name="Chevrette M.G."/>
            <person name="De Carvalho L.P.S."/>
            <person name="Shen B."/>
        </authorList>
    </citation>
    <scope>NUCLEOTIDE SEQUENCE [LARGE SCALE GENOMIC DNA]</scope>
    <source>
        <strain evidence="1 2">NPDC089932</strain>
    </source>
</reference>
<evidence type="ECO:0008006" key="3">
    <source>
        <dbReference type="Google" id="ProtNLM"/>
    </source>
</evidence>
<accession>A0ABW8F8S2</accession>
<organism evidence="1 2">
    <name type="scientific">Streptomyces iakyrus</name>
    <dbReference type="NCBI Taxonomy" id="68219"/>
    <lineage>
        <taxon>Bacteria</taxon>
        <taxon>Bacillati</taxon>
        <taxon>Actinomycetota</taxon>
        <taxon>Actinomycetes</taxon>
        <taxon>Kitasatosporales</taxon>
        <taxon>Streptomycetaceae</taxon>
        <taxon>Streptomyces</taxon>
    </lineage>
</organism>
<keyword evidence="2" id="KW-1185">Reference proteome</keyword>
<dbReference type="EMBL" id="JBIVGG010000002">
    <property type="protein sequence ID" value="MFJ4078433.1"/>
    <property type="molecule type" value="Genomic_DNA"/>
</dbReference>
<proteinExistence type="predicted"/>
<dbReference type="InterPro" id="IPR029787">
    <property type="entry name" value="Nucleotide_cyclase"/>
</dbReference>
<name>A0ABW8F8S2_9ACTN</name>
<comment type="caution">
    <text evidence="1">The sequence shown here is derived from an EMBL/GenBank/DDBJ whole genome shotgun (WGS) entry which is preliminary data.</text>
</comment>